<comment type="caution">
    <text evidence="1">The sequence shown here is derived from an EMBL/GenBank/DDBJ whole genome shotgun (WGS) entry which is preliminary data.</text>
</comment>
<evidence type="ECO:0000313" key="2">
    <source>
        <dbReference type="Proteomes" id="UP000449906"/>
    </source>
</evidence>
<protein>
    <submittedName>
        <fullName evidence="1">Uncharacterized protein</fullName>
    </submittedName>
</protein>
<name>A0A7J5DT63_NOCSI</name>
<accession>A0A7J5DT63</accession>
<dbReference type="Proteomes" id="UP000449906">
    <property type="component" value="Unassembled WGS sequence"/>
</dbReference>
<proteinExistence type="predicted"/>
<dbReference type="RefSeq" id="WP_151581997.1">
    <property type="nucleotide sequence ID" value="NZ_WBVM01000003.1"/>
</dbReference>
<organism evidence="1 2">
    <name type="scientific">Nocardioides simplex</name>
    <name type="common">Arthrobacter simplex</name>
    <dbReference type="NCBI Taxonomy" id="2045"/>
    <lineage>
        <taxon>Bacteria</taxon>
        <taxon>Bacillati</taxon>
        <taxon>Actinomycetota</taxon>
        <taxon>Actinomycetes</taxon>
        <taxon>Propionibacteriales</taxon>
        <taxon>Nocardioidaceae</taxon>
        <taxon>Pimelobacter</taxon>
    </lineage>
</organism>
<reference evidence="1 2" key="1">
    <citation type="submission" date="2019-09" db="EMBL/GenBank/DDBJ databases">
        <title>Pimelobacter sp. isolated from Paulinella.</title>
        <authorList>
            <person name="Jeong S.E."/>
        </authorList>
    </citation>
    <scope>NUCLEOTIDE SEQUENCE [LARGE SCALE GENOMIC DNA]</scope>
    <source>
        <strain evidence="1 2">Pch-N</strain>
    </source>
</reference>
<dbReference type="EMBL" id="WBVM01000003">
    <property type="protein sequence ID" value="KAB2808317.1"/>
    <property type="molecule type" value="Genomic_DNA"/>
</dbReference>
<evidence type="ECO:0000313" key="1">
    <source>
        <dbReference type="EMBL" id="KAB2808317.1"/>
    </source>
</evidence>
<sequence length="187" mass="19379">MPLTPLAEPTDLPAAWSSHTDAQKAINAASTSIRDAAGVPISAFTGTITTDAPGGVKLSLPAPVRDVTAVTLDGSPVTDWRNIGDGLWRRHGWGHDHAPVTVTGTFGLPSVPADIVQLCVDLAVAWLQHQTAGGGSVAGLKSVSIDDASESYTDEAAGQITPVFIPEITRNWLSARFGGGAYVVETL</sequence>
<gene>
    <name evidence="1" type="ORF">F9L07_22645</name>
</gene>
<dbReference type="AlphaFoldDB" id="A0A7J5DT63"/>